<dbReference type="Proteomes" id="UP000262832">
    <property type="component" value="Chromosome I"/>
</dbReference>
<reference evidence="1 2" key="1">
    <citation type="submission" date="2018-08" db="EMBL/GenBank/DDBJ databases">
        <title>Genomic taxonomy of the Vibrionaceae family.</title>
        <authorList>
            <person name="Gomez-Gil B."/>
            <person name="Tanaka M."/>
            <person name="Sawabe T."/>
            <person name="Enciso-Ibarra K."/>
        </authorList>
    </citation>
    <scope>NUCLEOTIDE SEQUENCE [LARGE SCALE GENOMIC DNA]</scope>
    <source>
        <strain evidence="1 2">CAIM 1831</strain>
    </source>
</reference>
<evidence type="ECO:0008006" key="3">
    <source>
        <dbReference type="Google" id="ProtNLM"/>
    </source>
</evidence>
<proteinExistence type="predicted"/>
<dbReference type="PROSITE" id="PS51257">
    <property type="entry name" value="PROKAR_LIPOPROTEIN"/>
    <property type="match status" value="1"/>
</dbReference>
<gene>
    <name evidence="1" type="ORF">D1115_03665</name>
</gene>
<evidence type="ECO:0000313" key="1">
    <source>
        <dbReference type="EMBL" id="AXY00463.1"/>
    </source>
</evidence>
<dbReference type="RefSeq" id="WP_128810322.1">
    <property type="nucleotide sequence ID" value="NZ_CP032093.1"/>
</dbReference>
<accession>A0ABM6YRW6</accession>
<evidence type="ECO:0000313" key="2">
    <source>
        <dbReference type="Proteomes" id="UP000262832"/>
    </source>
</evidence>
<name>A0ABM6YRW6_9VIBR</name>
<protein>
    <recommendedName>
        <fullName evidence="3">Lipoprotein</fullName>
    </recommendedName>
</protein>
<dbReference type="EMBL" id="CP032093">
    <property type="protein sequence ID" value="AXY00463.1"/>
    <property type="molecule type" value="Genomic_DNA"/>
</dbReference>
<organism evidence="1 2">
    <name type="scientific">Vibrio alfacsensis</name>
    <dbReference type="NCBI Taxonomy" id="1074311"/>
    <lineage>
        <taxon>Bacteria</taxon>
        <taxon>Pseudomonadati</taxon>
        <taxon>Pseudomonadota</taxon>
        <taxon>Gammaproteobacteria</taxon>
        <taxon>Vibrionales</taxon>
        <taxon>Vibrionaceae</taxon>
        <taxon>Vibrio</taxon>
    </lineage>
</organism>
<keyword evidence="2" id="KW-1185">Reference proteome</keyword>
<sequence length="138" mass="15569">MKFKSLVLSVSAALFLSGCGGQEDKPKAEVPSDPNESYHMRTLDRLFASEMGRAVQFNINDLVIGGGDHAIKWLSESTDLCGLSYEPSGQTKLTINHVGRCDYDYSAISHDGIKVHLKLHWYQVKKALLRYLRYRSLY</sequence>